<evidence type="ECO:0000313" key="2">
    <source>
        <dbReference type="EMBL" id="VDN40649.1"/>
    </source>
</evidence>
<reference evidence="4" key="1">
    <citation type="submission" date="2016-06" db="UniProtKB">
        <authorList>
            <consortium name="WormBaseParasite"/>
        </authorList>
    </citation>
    <scope>IDENTIFICATION</scope>
</reference>
<dbReference type="EMBL" id="UYRT01096163">
    <property type="protein sequence ID" value="VDN40649.1"/>
    <property type="molecule type" value="Genomic_DNA"/>
</dbReference>
<protein>
    <submittedName>
        <fullName evidence="4">Lipoprotein</fullName>
    </submittedName>
</protein>
<dbReference type="WBParaSite" id="GPUH_0002288901-mRNA-1">
    <property type="protein sequence ID" value="GPUH_0002288901-mRNA-1"/>
    <property type="gene ID" value="GPUH_0002288901"/>
</dbReference>
<gene>
    <name evidence="2" type="ORF">GPUH_LOCUS22862</name>
</gene>
<name>A0A183EPH1_9BILA</name>
<dbReference type="Proteomes" id="UP000271098">
    <property type="component" value="Unassembled WGS sequence"/>
</dbReference>
<evidence type="ECO:0000256" key="1">
    <source>
        <dbReference type="SAM" id="MobiDB-lite"/>
    </source>
</evidence>
<sequence length="75" mass="8049">MLGCQALRKNVPTGPVQPEQQPAMVTPMMSSYQQQMPVVAGVDVVASVPPATEPQWNNAMPMAPAALPQQHMQPI</sequence>
<evidence type="ECO:0000313" key="3">
    <source>
        <dbReference type="Proteomes" id="UP000271098"/>
    </source>
</evidence>
<organism evidence="4">
    <name type="scientific">Gongylonema pulchrum</name>
    <dbReference type="NCBI Taxonomy" id="637853"/>
    <lineage>
        <taxon>Eukaryota</taxon>
        <taxon>Metazoa</taxon>
        <taxon>Ecdysozoa</taxon>
        <taxon>Nematoda</taxon>
        <taxon>Chromadorea</taxon>
        <taxon>Rhabditida</taxon>
        <taxon>Spirurina</taxon>
        <taxon>Spiruromorpha</taxon>
        <taxon>Spiruroidea</taxon>
        <taxon>Gongylonematidae</taxon>
        <taxon>Gongylonema</taxon>
    </lineage>
</organism>
<proteinExistence type="predicted"/>
<keyword evidence="3" id="KW-1185">Reference proteome</keyword>
<dbReference type="AlphaFoldDB" id="A0A183EPH1"/>
<accession>A0A183EPH1</accession>
<feature type="region of interest" description="Disordered" evidence="1">
    <location>
        <begin position="1"/>
        <end position="20"/>
    </location>
</feature>
<reference evidence="2 3" key="2">
    <citation type="submission" date="2018-11" db="EMBL/GenBank/DDBJ databases">
        <authorList>
            <consortium name="Pathogen Informatics"/>
        </authorList>
    </citation>
    <scope>NUCLEOTIDE SEQUENCE [LARGE SCALE GENOMIC DNA]</scope>
</reference>
<evidence type="ECO:0000313" key="4">
    <source>
        <dbReference type="WBParaSite" id="GPUH_0002288901-mRNA-1"/>
    </source>
</evidence>